<name>A0ABU8IQ98_9BURK</name>
<gene>
    <name evidence="2" type="ORF">H3V53_10550</name>
</gene>
<proteinExistence type="predicted"/>
<evidence type="ECO:0000313" key="3">
    <source>
        <dbReference type="Proteomes" id="UP001386437"/>
    </source>
</evidence>
<organism evidence="2 3">
    <name type="scientific">Paraburkholderia bengalensis</name>
    <dbReference type="NCBI Taxonomy" id="2747562"/>
    <lineage>
        <taxon>Bacteria</taxon>
        <taxon>Pseudomonadati</taxon>
        <taxon>Pseudomonadota</taxon>
        <taxon>Betaproteobacteria</taxon>
        <taxon>Burkholderiales</taxon>
        <taxon>Burkholderiaceae</taxon>
        <taxon>Paraburkholderia</taxon>
    </lineage>
</organism>
<sequence>MTAGRIRALISPNLGSPERWEQPDISNLSEDDKALYSKRREAVLMYAEGKTIASVTERTGISYPELRRLLKRCTEYKAPTTIWGCEALVPNRRIVQYKRVASSSERDIGKVRAEAAMGIIDRSLGYAGAFDQLLREHPAIEEALLANIRLRSSGKSNRASLSVKEIHQNFIAAARASGVSNHDWPFNTEKQGYNTIAAFVKRFSGQDSQAFAARYGLQAAQNRRLDPAGERIFPDLRCMARVQLDFHKVDAASIIEIEIDGVVHPIPVPRWYIGLLAEVSTGAILGLNVALEANPSSLSFLETVSSALFGLEHSTEITVGANENLILINSFLPDAKNCCFSLLEVDNAWANLAKDSINNVMAVTGCVVLVGKPYQWWGRALIENIIGRLTANGAKKLGTTYGSGPSDPRRDDPVGKAIVLRANLDELISTIYKSARQLNVTPNSTNKGNSPLQAIMAAFEHPSSGVFPQPLPQSDFPSWLLLATIVERPVKGKQSAGRRCYVNLWECRFTHRRLTSSYDLLDETLILYVNKKDANQVFAVVKKTGEKLGLLLPEHAKRNEAVSIKERRFANKFARSTQAQTDASIVAQKIERDQGKLVLQEMPVASDVLNLASHRFRRTGTTKPPAPPHAEGPNATPAAAVIPSPALGADPFGLRPRIASLKRSR</sequence>
<keyword evidence="3" id="KW-1185">Reference proteome</keyword>
<comment type="caution">
    <text evidence="2">The sequence shown here is derived from an EMBL/GenBank/DDBJ whole genome shotgun (WGS) entry which is preliminary data.</text>
</comment>
<evidence type="ECO:0000256" key="1">
    <source>
        <dbReference type="SAM" id="MobiDB-lite"/>
    </source>
</evidence>
<reference evidence="2 3" key="1">
    <citation type="journal article" date="2022" name="Arch. Microbiol.">
        <title>Paraburkholderia bengalensis sp. nov. isolated from roots of Oryza sativa, IR64.</title>
        <authorList>
            <person name="Nag P."/>
            <person name="Mondal N."/>
            <person name="Sarkar J."/>
            <person name="Das S."/>
        </authorList>
    </citation>
    <scope>NUCLEOTIDE SEQUENCE [LARGE SCALE GENOMIC DNA]</scope>
    <source>
        <strain evidence="2 3">IR64_4_BI</strain>
    </source>
</reference>
<accession>A0ABU8IQ98</accession>
<dbReference type="RefSeq" id="WP_336597880.1">
    <property type="nucleotide sequence ID" value="NZ_JACFYJ010000012.1"/>
</dbReference>
<feature type="region of interest" description="Disordered" evidence="1">
    <location>
        <begin position="618"/>
        <end position="665"/>
    </location>
</feature>
<protein>
    <submittedName>
        <fullName evidence="2">Helix-turn-helix domain-containing protein</fullName>
    </submittedName>
</protein>
<evidence type="ECO:0000313" key="2">
    <source>
        <dbReference type="EMBL" id="MEI5997628.1"/>
    </source>
</evidence>
<dbReference type="EMBL" id="JACFYJ010000012">
    <property type="protein sequence ID" value="MEI5997628.1"/>
    <property type="molecule type" value="Genomic_DNA"/>
</dbReference>
<dbReference type="Proteomes" id="UP001386437">
    <property type="component" value="Unassembled WGS sequence"/>
</dbReference>